<dbReference type="Proteomes" id="UP000053144">
    <property type="component" value="Unassembled WGS sequence"/>
</dbReference>
<dbReference type="AlphaFoldDB" id="A0A0L9TG42"/>
<gene>
    <name evidence="2" type="ORF">LR48_Vigan683s000400</name>
</gene>
<sequence>MNNKAPLGHPSLITHLCELAGVNISTPPFERPRKAIDEAYYKQYYGDDEAAQPSIHRGQVATTKMIIGMYETPPRYQWIMDEFSNVVAWPEDQAQANGVEAVEAPTMDDDEDVDDEFEDAEDDGEEEDSDDKMG</sequence>
<feature type="compositionally biased region" description="Acidic residues" evidence="1">
    <location>
        <begin position="106"/>
        <end position="134"/>
    </location>
</feature>
<proteinExistence type="predicted"/>
<evidence type="ECO:0000313" key="2">
    <source>
        <dbReference type="EMBL" id="KOM29436.1"/>
    </source>
</evidence>
<protein>
    <submittedName>
        <fullName evidence="2">Uncharacterized protein</fullName>
    </submittedName>
</protein>
<reference evidence="3" key="1">
    <citation type="journal article" date="2015" name="Proc. Natl. Acad. Sci. U.S.A.">
        <title>Genome sequencing of adzuki bean (Vigna angularis) provides insight into high starch and low fat accumulation and domestication.</title>
        <authorList>
            <person name="Yang K."/>
            <person name="Tian Z."/>
            <person name="Chen C."/>
            <person name="Luo L."/>
            <person name="Zhao B."/>
            <person name="Wang Z."/>
            <person name="Yu L."/>
            <person name="Li Y."/>
            <person name="Sun Y."/>
            <person name="Li W."/>
            <person name="Chen Y."/>
            <person name="Li Y."/>
            <person name="Zhang Y."/>
            <person name="Ai D."/>
            <person name="Zhao J."/>
            <person name="Shang C."/>
            <person name="Ma Y."/>
            <person name="Wu B."/>
            <person name="Wang M."/>
            <person name="Gao L."/>
            <person name="Sun D."/>
            <person name="Zhang P."/>
            <person name="Guo F."/>
            <person name="Wang W."/>
            <person name="Li Y."/>
            <person name="Wang J."/>
            <person name="Varshney R.K."/>
            <person name="Wang J."/>
            <person name="Ling H.Q."/>
            <person name="Wan P."/>
        </authorList>
    </citation>
    <scope>NUCLEOTIDE SEQUENCE</scope>
    <source>
        <strain evidence="3">cv. Jingnong 6</strain>
    </source>
</reference>
<organism evidence="2 3">
    <name type="scientific">Phaseolus angularis</name>
    <name type="common">Azuki bean</name>
    <name type="synonym">Vigna angularis</name>
    <dbReference type="NCBI Taxonomy" id="3914"/>
    <lineage>
        <taxon>Eukaryota</taxon>
        <taxon>Viridiplantae</taxon>
        <taxon>Streptophyta</taxon>
        <taxon>Embryophyta</taxon>
        <taxon>Tracheophyta</taxon>
        <taxon>Spermatophyta</taxon>
        <taxon>Magnoliopsida</taxon>
        <taxon>eudicotyledons</taxon>
        <taxon>Gunneridae</taxon>
        <taxon>Pentapetalae</taxon>
        <taxon>rosids</taxon>
        <taxon>fabids</taxon>
        <taxon>Fabales</taxon>
        <taxon>Fabaceae</taxon>
        <taxon>Papilionoideae</taxon>
        <taxon>50 kb inversion clade</taxon>
        <taxon>NPAAA clade</taxon>
        <taxon>indigoferoid/millettioid clade</taxon>
        <taxon>Phaseoleae</taxon>
        <taxon>Vigna</taxon>
    </lineage>
</organism>
<accession>A0A0L9TG42</accession>
<dbReference type="Gramene" id="KOM29436">
    <property type="protein sequence ID" value="KOM29436"/>
    <property type="gene ID" value="LR48_Vigan683s000400"/>
</dbReference>
<dbReference type="EMBL" id="KQ258492">
    <property type="protein sequence ID" value="KOM29436.1"/>
    <property type="molecule type" value="Genomic_DNA"/>
</dbReference>
<feature type="region of interest" description="Disordered" evidence="1">
    <location>
        <begin position="92"/>
        <end position="134"/>
    </location>
</feature>
<evidence type="ECO:0000256" key="1">
    <source>
        <dbReference type="SAM" id="MobiDB-lite"/>
    </source>
</evidence>
<evidence type="ECO:0000313" key="3">
    <source>
        <dbReference type="Proteomes" id="UP000053144"/>
    </source>
</evidence>
<name>A0A0L9TG42_PHAAN</name>